<keyword evidence="3" id="KW-1185">Reference proteome</keyword>
<feature type="compositionally biased region" description="Basic and acidic residues" evidence="1">
    <location>
        <begin position="91"/>
        <end position="112"/>
    </location>
</feature>
<feature type="region of interest" description="Disordered" evidence="1">
    <location>
        <begin position="49"/>
        <end position="112"/>
    </location>
</feature>
<dbReference type="AlphaFoldDB" id="A0A2S1R9K9"/>
<proteinExistence type="predicted"/>
<sequence>MGLVIVSAASLQVWGSVSSAWPTSRWPVVAGGVGGVGAEVIVAVRAVEQRQHRGAHERHREGSERHEREMHGGQDELAAAQRRSLRGHRAPQPDDRAARQECGEDRPPGASR</sequence>
<organism evidence="2 3">
    <name type="scientific">Dietzia lutea</name>
    <dbReference type="NCBI Taxonomy" id="546160"/>
    <lineage>
        <taxon>Bacteria</taxon>
        <taxon>Bacillati</taxon>
        <taxon>Actinomycetota</taxon>
        <taxon>Actinomycetes</taxon>
        <taxon>Mycobacteriales</taxon>
        <taxon>Dietziaceae</taxon>
        <taxon>Dietzia</taxon>
    </lineage>
</organism>
<dbReference type="EMBL" id="CP015449">
    <property type="protein sequence ID" value="AWH92921.1"/>
    <property type="molecule type" value="Genomic_DNA"/>
</dbReference>
<accession>A0A2S1R9K9</accession>
<reference evidence="2 3" key="1">
    <citation type="submission" date="2016-04" db="EMBL/GenBank/DDBJ databases">
        <title>Complete genome sequence of Dietzia lutea YIM 80766T, a strain isolated from desert soil in Egypt.</title>
        <authorList>
            <person name="Zhao J."/>
            <person name="Hu B."/>
            <person name="Geng S."/>
            <person name="Nie Y."/>
            <person name="Tang Y."/>
        </authorList>
    </citation>
    <scope>NUCLEOTIDE SEQUENCE [LARGE SCALE GENOMIC DNA]</scope>
    <source>
        <strain evidence="2 3">YIM 80766</strain>
    </source>
</reference>
<evidence type="ECO:0000256" key="1">
    <source>
        <dbReference type="SAM" id="MobiDB-lite"/>
    </source>
</evidence>
<name>A0A2S1R9K9_9ACTN</name>
<feature type="compositionally biased region" description="Basic and acidic residues" evidence="1">
    <location>
        <begin position="58"/>
        <end position="74"/>
    </location>
</feature>
<dbReference type="Proteomes" id="UP000244928">
    <property type="component" value="Chromosome"/>
</dbReference>
<dbReference type="KEGG" id="dlu:A6035_12910"/>
<evidence type="ECO:0000313" key="3">
    <source>
        <dbReference type="Proteomes" id="UP000244928"/>
    </source>
</evidence>
<gene>
    <name evidence="2" type="ORF">A6035_12910</name>
</gene>
<protein>
    <submittedName>
        <fullName evidence="2">Uncharacterized protein</fullName>
    </submittedName>
</protein>
<evidence type="ECO:0000313" key="2">
    <source>
        <dbReference type="EMBL" id="AWH92921.1"/>
    </source>
</evidence>